<accession>A0A067P8A4</accession>
<dbReference type="HOGENOM" id="CLU_2050014_0_0_1"/>
<sequence length="120" mass="13946">MQSEKTRGSRKVAKLLVRPMQRLRRFGSGWLSFLKTCVYILCSCSDIMTRRLIDVLIEWTVCDSVLQEILLWSDLISPFVLYLGINGFQVYTYVSNNTQAHFCQELPSKVANPRLHFGLW</sequence>
<organism evidence="1 2">
    <name type="scientific">Jaapia argillacea MUCL 33604</name>
    <dbReference type="NCBI Taxonomy" id="933084"/>
    <lineage>
        <taxon>Eukaryota</taxon>
        <taxon>Fungi</taxon>
        <taxon>Dikarya</taxon>
        <taxon>Basidiomycota</taxon>
        <taxon>Agaricomycotina</taxon>
        <taxon>Agaricomycetes</taxon>
        <taxon>Agaricomycetidae</taxon>
        <taxon>Jaapiales</taxon>
        <taxon>Jaapiaceae</taxon>
        <taxon>Jaapia</taxon>
    </lineage>
</organism>
<reference evidence="2" key="1">
    <citation type="journal article" date="2014" name="Proc. Natl. Acad. Sci. U.S.A.">
        <title>Extensive sampling of basidiomycete genomes demonstrates inadequacy of the white-rot/brown-rot paradigm for wood decay fungi.</title>
        <authorList>
            <person name="Riley R."/>
            <person name="Salamov A.A."/>
            <person name="Brown D.W."/>
            <person name="Nagy L.G."/>
            <person name="Floudas D."/>
            <person name="Held B.W."/>
            <person name="Levasseur A."/>
            <person name="Lombard V."/>
            <person name="Morin E."/>
            <person name="Otillar R."/>
            <person name="Lindquist E.A."/>
            <person name="Sun H."/>
            <person name="LaButti K.M."/>
            <person name="Schmutz J."/>
            <person name="Jabbour D."/>
            <person name="Luo H."/>
            <person name="Baker S.E."/>
            <person name="Pisabarro A.G."/>
            <person name="Walton J.D."/>
            <person name="Blanchette R.A."/>
            <person name="Henrissat B."/>
            <person name="Martin F."/>
            <person name="Cullen D."/>
            <person name="Hibbett D.S."/>
            <person name="Grigoriev I.V."/>
        </authorList>
    </citation>
    <scope>NUCLEOTIDE SEQUENCE [LARGE SCALE GENOMIC DNA]</scope>
    <source>
        <strain evidence="2">MUCL 33604</strain>
    </source>
</reference>
<protein>
    <submittedName>
        <fullName evidence="1">Uncharacterized protein</fullName>
    </submittedName>
</protein>
<proteinExistence type="predicted"/>
<evidence type="ECO:0000313" key="1">
    <source>
        <dbReference type="EMBL" id="KDQ50040.1"/>
    </source>
</evidence>
<name>A0A067P8A4_9AGAM</name>
<evidence type="ECO:0000313" key="2">
    <source>
        <dbReference type="Proteomes" id="UP000027265"/>
    </source>
</evidence>
<dbReference type="EMBL" id="KL197768">
    <property type="protein sequence ID" value="KDQ50040.1"/>
    <property type="molecule type" value="Genomic_DNA"/>
</dbReference>
<dbReference type="InParanoid" id="A0A067P8A4"/>
<dbReference type="Proteomes" id="UP000027265">
    <property type="component" value="Unassembled WGS sequence"/>
</dbReference>
<gene>
    <name evidence="1" type="ORF">JAAARDRAFT_610252</name>
</gene>
<dbReference type="AlphaFoldDB" id="A0A067P8A4"/>
<keyword evidence="2" id="KW-1185">Reference proteome</keyword>